<dbReference type="Proteomes" id="UP000286100">
    <property type="component" value="Unassembled WGS sequence"/>
</dbReference>
<keyword evidence="1" id="KW-0472">Membrane</keyword>
<feature type="transmembrane region" description="Helical" evidence="1">
    <location>
        <begin position="95"/>
        <end position="114"/>
    </location>
</feature>
<dbReference type="SMART" id="SM00850">
    <property type="entry name" value="LytTR"/>
    <property type="match status" value="1"/>
</dbReference>
<dbReference type="Pfam" id="PF04397">
    <property type="entry name" value="LytTR"/>
    <property type="match status" value="1"/>
</dbReference>
<feature type="transmembrane region" description="Helical" evidence="1">
    <location>
        <begin position="63"/>
        <end position="83"/>
    </location>
</feature>
<evidence type="ECO:0000313" key="3">
    <source>
        <dbReference type="EMBL" id="RJF94078.1"/>
    </source>
</evidence>
<protein>
    <submittedName>
        <fullName evidence="3">LytTR family transcriptional regulator</fullName>
    </submittedName>
</protein>
<evidence type="ECO:0000256" key="1">
    <source>
        <dbReference type="SAM" id="Phobius"/>
    </source>
</evidence>
<comment type="caution">
    <text evidence="3">The sequence shown here is derived from an EMBL/GenBank/DDBJ whole genome shotgun (WGS) entry which is preliminary data.</text>
</comment>
<dbReference type="GO" id="GO:0003677">
    <property type="term" value="F:DNA binding"/>
    <property type="evidence" value="ECO:0007669"/>
    <property type="project" value="InterPro"/>
</dbReference>
<name>A0A418WS45_9SPHN</name>
<dbReference type="OrthoDB" id="7028951at2"/>
<feature type="transmembrane region" description="Helical" evidence="1">
    <location>
        <begin position="126"/>
        <end position="146"/>
    </location>
</feature>
<sequence>MGKIVNSFRNFVTGRPMQLAMREWRIMGKWRGPLSAVAFGALLGVTGPFGSQTALGPAVRYPFWMVIALVGFGAAAAAGRVLSSTSPGSRTAIRIVAVAAASAVPMTFFVAWAIGVVRPGRSFSPVQLLALFPYVALVQLLIARVISPDDQMIVAAPVEQPAAAPEYPPEFVSKLPAALRRDILALEAEDHYVRVHTLHGSSLVLMRLADAAALIDPRLGLRVHRSWWVAKDGVRAVERTPGRAIARLVDDTAVPISRTYLSAARTVLTD</sequence>
<dbReference type="InterPro" id="IPR007492">
    <property type="entry name" value="LytTR_DNA-bd_dom"/>
</dbReference>
<proteinExistence type="predicted"/>
<dbReference type="Gene3D" id="2.40.50.1020">
    <property type="entry name" value="LytTr DNA-binding domain"/>
    <property type="match status" value="1"/>
</dbReference>
<accession>A0A418WS45</accession>
<feature type="domain" description="HTH LytTR-type" evidence="2">
    <location>
        <begin position="181"/>
        <end position="270"/>
    </location>
</feature>
<keyword evidence="1" id="KW-0812">Transmembrane</keyword>
<gene>
    <name evidence="3" type="ORF">D3876_07405</name>
</gene>
<evidence type="ECO:0000259" key="2">
    <source>
        <dbReference type="PROSITE" id="PS50930"/>
    </source>
</evidence>
<reference evidence="3 4" key="1">
    <citation type="submission" date="2018-09" db="EMBL/GenBank/DDBJ databases">
        <authorList>
            <person name="Zhu H."/>
        </authorList>
    </citation>
    <scope>NUCLEOTIDE SEQUENCE [LARGE SCALE GENOMIC DNA]</scope>
    <source>
        <strain evidence="3 4">K2R01-6</strain>
    </source>
</reference>
<keyword evidence="1" id="KW-1133">Transmembrane helix</keyword>
<keyword evidence="4" id="KW-1185">Reference proteome</keyword>
<dbReference type="EMBL" id="QYUM01000002">
    <property type="protein sequence ID" value="RJF94078.1"/>
    <property type="molecule type" value="Genomic_DNA"/>
</dbReference>
<evidence type="ECO:0000313" key="4">
    <source>
        <dbReference type="Proteomes" id="UP000286100"/>
    </source>
</evidence>
<dbReference type="PROSITE" id="PS50930">
    <property type="entry name" value="HTH_LYTTR"/>
    <property type="match status" value="1"/>
</dbReference>
<organism evidence="3 4">
    <name type="scientific">Sphingomonas cavernae</name>
    <dbReference type="NCBI Taxonomy" id="2320861"/>
    <lineage>
        <taxon>Bacteria</taxon>
        <taxon>Pseudomonadati</taxon>
        <taxon>Pseudomonadota</taxon>
        <taxon>Alphaproteobacteria</taxon>
        <taxon>Sphingomonadales</taxon>
        <taxon>Sphingomonadaceae</taxon>
        <taxon>Sphingomonas</taxon>
    </lineage>
</organism>
<dbReference type="AlphaFoldDB" id="A0A418WS45"/>